<dbReference type="AlphaFoldDB" id="A0A8S1Q990"/>
<proteinExistence type="predicted"/>
<dbReference type="EMBL" id="CAJJDM010000155">
    <property type="protein sequence ID" value="CAD8112108.1"/>
    <property type="molecule type" value="Genomic_DNA"/>
</dbReference>
<evidence type="ECO:0000313" key="2">
    <source>
        <dbReference type="Proteomes" id="UP000688137"/>
    </source>
</evidence>
<name>A0A8S1Q990_PARPR</name>
<gene>
    <name evidence="1" type="ORF">PPRIM_AZ9-3.1.T1500039</name>
</gene>
<protein>
    <submittedName>
        <fullName evidence="1">Uncharacterized protein</fullName>
    </submittedName>
</protein>
<dbReference type="Proteomes" id="UP000688137">
    <property type="component" value="Unassembled WGS sequence"/>
</dbReference>
<keyword evidence="2" id="KW-1185">Reference proteome</keyword>
<organism evidence="1 2">
    <name type="scientific">Paramecium primaurelia</name>
    <dbReference type="NCBI Taxonomy" id="5886"/>
    <lineage>
        <taxon>Eukaryota</taxon>
        <taxon>Sar</taxon>
        <taxon>Alveolata</taxon>
        <taxon>Ciliophora</taxon>
        <taxon>Intramacronucleata</taxon>
        <taxon>Oligohymenophorea</taxon>
        <taxon>Peniculida</taxon>
        <taxon>Parameciidae</taxon>
        <taxon>Paramecium</taxon>
    </lineage>
</organism>
<sequence>MAETKIRIESSRNNSSVELQIIIIAKIFWQTYQLQNFQMKYTKQKEH</sequence>
<comment type="caution">
    <text evidence="1">The sequence shown here is derived from an EMBL/GenBank/DDBJ whole genome shotgun (WGS) entry which is preliminary data.</text>
</comment>
<reference evidence="1" key="1">
    <citation type="submission" date="2021-01" db="EMBL/GenBank/DDBJ databases">
        <authorList>
            <consortium name="Genoscope - CEA"/>
            <person name="William W."/>
        </authorList>
    </citation>
    <scope>NUCLEOTIDE SEQUENCE</scope>
</reference>
<accession>A0A8S1Q990</accession>
<evidence type="ECO:0000313" key="1">
    <source>
        <dbReference type="EMBL" id="CAD8112108.1"/>
    </source>
</evidence>